<feature type="region of interest" description="Disordered" evidence="1">
    <location>
        <begin position="41"/>
        <end position="74"/>
    </location>
</feature>
<organism evidence="2">
    <name type="scientific">marine metagenome</name>
    <dbReference type="NCBI Taxonomy" id="408172"/>
    <lineage>
        <taxon>unclassified sequences</taxon>
        <taxon>metagenomes</taxon>
        <taxon>ecological metagenomes</taxon>
    </lineage>
</organism>
<name>A0A382EWY6_9ZZZZ</name>
<protein>
    <submittedName>
        <fullName evidence="2">Uncharacterized protein</fullName>
    </submittedName>
</protein>
<feature type="compositionally biased region" description="Basic and acidic residues" evidence="1">
    <location>
        <begin position="47"/>
        <end position="57"/>
    </location>
</feature>
<dbReference type="AlphaFoldDB" id="A0A382EWY6"/>
<evidence type="ECO:0000313" key="2">
    <source>
        <dbReference type="EMBL" id="SVB55188.1"/>
    </source>
</evidence>
<accession>A0A382EWY6</accession>
<proteinExistence type="predicted"/>
<evidence type="ECO:0000256" key="1">
    <source>
        <dbReference type="SAM" id="MobiDB-lite"/>
    </source>
</evidence>
<gene>
    <name evidence="2" type="ORF">METZ01_LOCUS208042</name>
</gene>
<dbReference type="EMBL" id="UINC01046769">
    <property type="protein sequence ID" value="SVB55188.1"/>
    <property type="molecule type" value="Genomic_DNA"/>
</dbReference>
<sequence>MSKRVILNIEPDLYQRLEKRFKNDEHGLNQFIIDAIRNQLSDPTPLPDEKDGLENYLKKGSSGSRTYGVKGQGW</sequence>
<reference evidence="2" key="1">
    <citation type="submission" date="2018-05" db="EMBL/GenBank/DDBJ databases">
        <authorList>
            <person name="Lanie J.A."/>
            <person name="Ng W.-L."/>
            <person name="Kazmierczak K.M."/>
            <person name="Andrzejewski T.M."/>
            <person name="Davidsen T.M."/>
            <person name="Wayne K.J."/>
            <person name="Tettelin H."/>
            <person name="Glass J.I."/>
            <person name="Rusch D."/>
            <person name="Podicherti R."/>
            <person name="Tsui H.-C.T."/>
            <person name="Winkler M.E."/>
        </authorList>
    </citation>
    <scope>NUCLEOTIDE SEQUENCE</scope>
</reference>